<dbReference type="Pfam" id="PF13551">
    <property type="entry name" value="HTH_29"/>
    <property type="match status" value="1"/>
</dbReference>
<evidence type="ECO:0000313" key="2">
    <source>
        <dbReference type="Proteomes" id="UP000248021"/>
    </source>
</evidence>
<proteinExistence type="predicted"/>
<dbReference type="Proteomes" id="UP000248021">
    <property type="component" value="Unassembled WGS sequence"/>
</dbReference>
<reference evidence="1 2" key="1">
    <citation type="submission" date="2018-05" db="EMBL/GenBank/DDBJ databases">
        <title>Genomic Encyclopedia of Type Strains, Phase IV (KMG-IV): sequencing the most valuable type-strain genomes for metagenomic binning, comparative biology and taxonomic classification.</title>
        <authorList>
            <person name="Goeker M."/>
        </authorList>
    </citation>
    <scope>NUCLEOTIDE SEQUENCE [LARGE SCALE GENOMIC DNA]</scope>
    <source>
        <strain evidence="1 2">DSM 6462</strain>
    </source>
</reference>
<dbReference type="AlphaFoldDB" id="A0A2V3TWW3"/>
<keyword evidence="2" id="KW-1185">Reference proteome</keyword>
<sequence length="163" mass="18201">MRQMGLILKDEDRRHLREIVEQGDPSATIVLRAQIMLGSEGKSRRDVARELAVSTQTIAKWQRRYEVEGINGLYDRPRSGKPRRFARDELIALINETLSKKCPGRLAWSVRAVAKETGLSPAMVGRAWRDLARERRVQARDGLADLPSAPAVTPEPAGAAVHL</sequence>
<dbReference type="EMBL" id="QJJK01000015">
    <property type="protein sequence ID" value="PXW52895.1"/>
    <property type="molecule type" value="Genomic_DNA"/>
</dbReference>
<gene>
    <name evidence="1" type="ORF">C7450_11594</name>
</gene>
<dbReference type="InterPro" id="IPR009057">
    <property type="entry name" value="Homeodomain-like_sf"/>
</dbReference>
<dbReference type="SUPFAM" id="SSF46689">
    <property type="entry name" value="Homeodomain-like"/>
    <property type="match status" value="1"/>
</dbReference>
<protein>
    <submittedName>
        <fullName evidence="1">Helix-turn-helix protein</fullName>
    </submittedName>
</protein>
<accession>A0A2V3TWW3</accession>
<comment type="caution">
    <text evidence="1">The sequence shown here is derived from an EMBL/GenBank/DDBJ whole genome shotgun (WGS) entry which is preliminary data.</text>
</comment>
<organism evidence="1 2">
    <name type="scientific">Chelatococcus asaccharovorans</name>
    <dbReference type="NCBI Taxonomy" id="28210"/>
    <lineage>
        <taxon>Bacteria</taxon>
        <taxon>Pseudomonadati</taxon>
        <taxon>Pseudomonadota</taxon>
        <taxon>Alphaproteobacteria</taxon>
        <taxon>Hyphomicrobiales</taxon>
        <taxon>Chelatococcaceae</taxon>
        <taxon>Chelatococcus</taxon>
    </lineage>
</organism>
<evidence type="ECO:0000313" key="1">
    <source>
        <dbReference type="EMBL" id="PXW52895.1"/>
    </source>
</evidence>
<name>A0A2V3TWW3_9HYPH</name>